<keyword evidence="5" id="KW-0479">Metal-binding</keyword>
<dbReference type="AlphaFoldDB" id="A0A938BR14"/>
<keyword evidence="8" id="KW-0411">Iron-sulfur</keyword>
<organism evidence="12 13">
    <name type="scientific">candidate division WOR-3 bacterium</name>
    <dbReference type="NCBI Taxonomy" id="2052148"/>
    <lineage>
        <taxon>Bacteria</taxon>
        <taxon>Bacteria division WOR-3</taxon>
    </lineage>
</organism>
<gene>
    <name evidence="12" type="ORF">FJY68_04945</name>
</gene>
<dbReference type="GO" id="GO:0046872">
    <property type="term" value="F:metal ion binding"/>
    <property type="evidence" value="ECO:0007669"/>
    <property type="project" value="UniProtKB-KW"/>
</dbReference>
<evidence type="ECO:0000256" key="4">
    <source>
        <dbReference type="ARBA" id="ARBA00022679"/>
    </source>
</evidence>
<evidence type="ECO:0000256" key="5">
    <source>
        <dbReference type="ARBA" id="ARBA00022723"/>
    </source>
</evidence>
<keyword evidence="4" id="KW-0808">Transferase</keyword>
<evidence type="ECO:0000256" key="1">
    <source>
        <dbReference type="ARBA" id="ARBA00001933"/>
    </source>
</evidence>
<dbReference type="GO" id="GO:0051536">
    <property type="term" value="F:iron-sulfur cluster binding"/>
    <property type="evidence" value="ECO:0007669"/>
    <property type="project" value="UniProtKB-KW"/>
</dbReference>
<dbReference type="FunFam" id="3.40.640.10:FF:000084">
    <property type="entry name" value="IscS-like cysteine desulfurase"/>
    <property type="match status" value="1"/>
</dbReference>
<dbReference type="SUPFAM" id="SSF53383">
    <property type="entry name" value="PLP-dependent transferases"/>
    <property type="match status" value="1"/>
</dbReference>
<dbReference type="Pfam" id="PF00266">
    <property type="entry name" value="Aminotran_5"/>
    <property type="match status" value="1"/>
</dbReference>
<dbReference type="InterPro" id="IPR015422">
    <property type="entry name" value="PyrdxlP-dep_Trfase_small"/>
</dbReference>
<dbReference type="PANTHER" id="PTHR11601">
    <property type="entry name" value="CYSTEINE DESULFURYLASE FAMILY MEMBER"/>
    <property type="match status" value="1"/>
</dbReference>
<dbReference type="PIRSF" id="PIRSF005572">
    <property type="entry name" value="NifS"/>
    <property type="match status" value="1"/>
</dbReference>
<dbReference type="EMBL" id="VGIR01000021">
    <property type="protein sequence ID" value="MBM3331185.1"/>
    <property type="molecule type" value="Genomic_DNA"/>
</dbReference>
<comment type="caution">
    <text evidence="12">The sequence shown here is derived from an EMBL/GenBank/DDBJ whole genome shotgun (WGS) entry which is preliminary data.</text>
</comment>
<comment type="cofactor">
    <cofactor evidence="1 10">
        <name>pyridoxal 5'-phosphate</name>
        <dbReference type="ChEBI" id="CHEBI:597326"/>
    </cofactor>
</comment>
<evidence type="ECO:0000256" key="8">
    <source>
        <dbReference type="ARBA" id="ARBA00023014"/>
    </source>
</evidence>
<evidence type="ECO:0000256" key="6">
    <source>
        <dbReference type="ARBA" id="ARBA00022898"/>
    </source>
</evidence>
<proteinExistence type="inferred from homology"/>
<dbReference type="Gene3D" id="1.10.260.50">
    <property type="match status" value="1"/>
</dbReference>
<comment type="catalytic activity">
    <reaction evidence="9">
        <text>(sulfur carrier)-H + L-cysteine = (sulfur carrier)-SH + L-alanine</text>
        <dbReference type="Rhea" id="RHEA:43892"/>
        <dbReference type="Rhea" id="RHEA-COMP:14737"/>
        <dbReference type="Rhea" id="RHEA-COMP:14739"/>
        <dbReference type="ChEBI" id="CHEBI:29917"/>
        <dbReference type="ChEBI" id="CHEBI:35235"/>
        <dbReference type="ChEBI" id="CHEBI:57972"/>
        <dbReference type="ChEBI" id="CHEBI:64428"/>
        <dbReference type="EC" id="2.8.1.7"/>
    </reaction>
</comment>
<evidence type="ECO:0000259" key="11">
    <source>
        <dbReference type="Pfam" id="PF00266"/>
    </source>
</evidence>
<dbReference type="InterPro" id="IPR015421">
    <property type="entry name" value="PyrdxlP-dep_Trfase_major"/>
</dbReference>
<name>A0A938BR14_UNCW3</name>
<dbReference type="EC" id="2.8.1.7" evidence="3"/>
<dbReference type="GO" id="GO:0031071">
    <property type="term" value="F:cysteine desulfurase activity"/>
    <property type="evidence" value="ECO:0007669"/>
    <property type="project" value="UniProtKB-EC"/>
</dbReference>
<keyword evidence="12" id="KW-0032">Aminotransferase</keyword>
<sequence>MTRVYLDNNSTTPVDPRVAAAMEPYLHEVFGNPSNIHSFGRECAETMAEAREQVATFLGASPEEIFFTGGGSEADNWAVKGTAFARADHGKHVVCSAIEHSAVLESCRYLESVGFRATYLPVDRYGLVDPDAAKQALTPETALVSVMLANNEIGTIEPVAEIARICREAGVTSHTDAVAAAGKMRVDVKELGVDLLTISAHKLQGPKGVGALYIREGTKIHPLVHGGHQEKGLRGGTENVIGIAGLGKACEILKAEWQQNAEHERKLRDRLEQAIMARVPELILDGHPDKRLPNICHVCVGYVEGEALLMNLDMEGVAVASGSACSTGSAEPSPTIKAIGIPPLFANSPVRLSFGPGNTEAEIDYTIEVFDKVVARLRSISPIWNRRA</sequence>
<evidence type="ECO:0000256" key="7">
    <source>
        <dbReference type="ARBA" id="ARBA00023004"/>
    </source>
</evidence>
<feature type="domain" description="Aminotransferase class V" evidence="11">
    <location>
        <begin position="4"/>
        <end position="365"/>
    </location>
</feature>
<dbReference type="Gene3D" id="3.40.640.10">
    <property type="entry name" value="Type I PLP-dependent aspartate aminotransferase-like (Major domain)"/>
    <property type="match status" value="1"/>
</dbReference>
<dbReference type="InterPro" id="IPR000192">
    <property type="entry name" value="Aminotrans_V_dom"/>
</dbReference>
<evidence type="ECO:0000256" key="3">
    <source>
        <dbReference type="ARBA" id="ARBA00012239"/>
    </source>
</evidence>
<dbReference type="PANTHER" id="PTHR11601:SF34">
    <property type="entry name" value="CYSTEINE DESULFURASE"/>
    <property type="match status" value="1"/>
</dbReference>
<dbReference type="Gene3D" id="3.90.1150.10">
    <property type="entry name" value="Aspartate Aminotransferase, domain 1"/>
    <property type="match status" value="1"/>
</dbReference>
<dbReference type="GO" id="GO:0008483">
    <property type="term" value="F:transaminase activity"/>
    <property type="evidence" value="ECO:0007669"/>
    <property type="project" value="UniProtKB-KW"/>
</dbReference>
<evidence type="ECO:0000256" key="9">
    <source>
        <dbReference type="ARBA" id="ARBA00050776"/>
    </source>
</evidence>
<dbReference type="InterPro" id="IPR015424">
    <property type="entry name" value="PyrdxlP-dep_Trfase"/>
</dbReference>
<protein>
    <recommendedName>
        <fullName evidence="3">cysteine desulfurase</fullName>
        <ecNumber evidence="3">2.8.1.7</ecNumber>
    </recommendedName>
</protein>
<evidence type="ECO:0000313" key="12">
    <source>
        <dbReference type="EMBL" id="MBM3331185.1"/>
    </source>
</evidence>
<accession>A0A938BR14</accession>
<dbReference type="PROSITE" id="PS00595">
    <property type="entry name" value="AA_TRANSFER_CLASS_5"/>
    <property type="match status" value="1"/>
</dbReference>
<keyword evidence="7" id="KW-0408">Iron</keyword>
<dbReference type="InterPro" id="IPR016454">
    <property type="entry name" value="Cysteine_dSase"/>
</dbReference>
<evidence type="ECO:0000256" key="2">
    <source>
        <dbReference type="ARBA" id="ARBA00006490"/>
    </source>
</evidence>
<dbReference type="InterPro" id="IPR020578">
    <property type="entry name" value="Aminotrans_V_PyrdxlP_BS"/>
</dbReference>
<dbReference type="Proteomes" id="UP000779900">
    <property type="component" value="Unassembled WGS sequence"/>
</dbReference>
<comment type="similarity">
    <text evidence="2">Belongs to the class-V pyridoxal-phosphate-dependent aminotransferase family. NifS/IscS subfamily.</text>
</comment>
<reference evidence="12" key="1">
    <citation type="submission" date="2019-03" db="EMBL/GenBank/DDBJ databases">
        <title>Lake Tanganyika Metagenome-Assembled Genomes (MAGs).</title>
        <authorList>
            <person name="Tran P."/>
        </authorList>
    </citation>
    <scope>NUCLEOTIDE SEQUENCE</scope>
    <source>
        <strain evidence="12">K_DeepCast_150m_m2_040</strain>
    </source>
</reference>
<evidence type="ECO:0000256" key="10">
    <source>
        <dbReference type="RuleBase" id="RU004504"/>
    </source>
</evidence>
<keyword evidence="6" id="KW-0663">Pyridoxal phosphate</keyword>
<evidence type="ECO:0000313" key="13">
    <source>
        <dbReference type="Proteomes" id="UP000779900"/>
    </source>
</evidence>